<dbReference type="KEGG" id="lcy:LC20004_05435"/>
<dbReference type="AlphaFoldDB" id="A0A2D1KMX1"/>
<sequence length="75" mass="8496">MNIAEAARISKKTQKGITRKSWTPKGPTILPTNTKSGCIVELYRLHDSLTPRWQPSADDLLADDWEPVGYLDKRD</sequence>
<dbReference type="OrthoDB" id="2300997at2"/>
<feature type="domain" description="Thoeris anti-defense 2-like" evidence="2">
    <location>
        <begin position="1"/>
        <end position="66"/>
    </location>
</feature>
<accession>A0A2D1KMX1</accession>
<organism evidence="3 4">
    <name type="scientific">Loigolactobacillus coryniformis subsp. torquens DSM 20004 = KCTC 3535</name>
    <dbReference type="NCBI Taxonomy" id="1423822"/>
    <lineage>
        <taxon>Bacteria</taxon>
        <taxon>Bacillati</taxon>
        <taxon>Bacillota</taxon>
        <taxon>Bacilli</taxon>
        <taxon>Lactobacillales</taxon>
        <taxon>Lactobacillaceae</taxon>
        <taxon>Loigolactobacillus</taxon>
    </lineage>
</organism>
<dbReference type="RefSeq" id="WP_029507628.1">
    <property type="nucleotide sequence ID" value="NZ_AEOS01000102.1"/>
</dbReference>
<dbReference type="Pfam" id="PF11195">
    <property type="entry name" value="Tad2-like"/>
    <property type="match status" value="1"/>
</dbReference>
<protein>
    <recommendedName>
        <fullName evidence="2">Thoeris anti-defense 2-like domain-containing protein</fullName>
    </recommendedName>
</protein>
<feature type="compositionally biased region" description="Basic residues" evidence="1">
    <location>
        <begin position="9"/>
        <end position="18"/>
    </location>
</feature>
<proteinExistence type="predicted"/>
<name>A0A2D1KMX1_9LACO</name>
<gene>
    <name evidence="3" type="ORF">LC20004_05435</name>
</gene>
<evidence type="ECO:0000259" key="2">
    <source>
        <dbReference type="Pfam" id="PF11195"/>
    </source>
</evidence>
<reference evidence="3 4" key="1">
    <citation type="submission" date="2016-10" db="EMBL/GenBank/DDBJ databases">
        <title>The whole genome sequencing and assembly of L. cotyniformis subsp. torquens DSM 20004 strain.</title>
        <authorList>
            <person name="Park M.-K."/>
            <person name="Lee Y.-J."/>
            <person name="Yi H."/>
            <person name="Bahn Y.-S."/>
            <person name="Kim J.F."/>
            <person name="Lee D.-W."/>
        </authorList>
    </citation>
    <scope>NUCLEOTIDE SEQUENCE [LARGE SCALE GENOMIC DNA]</scope>
    <source>
        <strain evidence="3 4">DSM 20004</strain>
    </source>
</reference>
<evidence type="ECO:0000313" key="4">
    <source>
        <dbReference type="Proteomes" id="UP000223559"/>
    </source>
</evidence>
<dbReference type="InterPro" id="IPR021361">
    <property type="entry name" value="Tad2-like_dom"/>
</dbReference>
<dbReference type="EMBL" id="CP017697">
    <property type="protein sequence ID" value="ATO43382.1"/>
    <property type="molecule type" value="Genomic_DNA"/>
</dbReference>
<feature type="region of interest" description="Disordered" evidence="1">
    <location>
        <begin position="1"/>
        <end position="30"/>
    </location>
</feature>
<dbReference type="Proteomes" id="UP000223559">
    <property type="component" value="Chromosome"/>
</dbReference>
<evidence type="ECO:0000313" key="3">
    <source>
        <dbReference type="EMBL" id="ATO43382.1"/>
    </source>
</evidence>
<keyword evidence="4" id="KW-1185">Reference proteome</keyword>
<evidence type="ECO:0000256" key="1">
    <source>
        <dbReference type="SAM" id="MobiDB-lite"/>
    </source>
</evidence>